<dbReference type="SUPFAM" id="SSF56672">
    <property type="entry name" value="DNA/RNA polymerases"/>
    <property type="match status" value="1"/>
</dbReference>
<name>A0A438GYS3_VITVI</name>
<dbReference type="SUPFAM" id="SSF53098">
    <property type="entry name" value="Ribonuclease H-like"/>
    <property type="match status" value="2"/>
</dbReference>
<evidence type="ECO:0000259" key="2">
    <source>
        <dbReference type="PROSITE" id="PS50994"/>
    </source>
</evidence>
<dbReference type="FunFam" id="3.30.70.270:FF:000020">
    <property type="entry name" value="Transposon Tf2-6 polyprotein-like Protein"/>
    <property type="match status" value="1"/>
</dbReference>
<protein>
    <submittedName>
        <fullName evidence="3">Retrovirus-related Pol polyprotein from transposon 17.6</fullName>
    </submittedName>
</protein>
<dbReference type="EMBL" id="QGNW01000318">
    <property type="protein sequence ID" value="RVW77091.1"/>
    <property type="molecule type" value="Genomic_DNA"/>
</dbReference>
<dbReference type="InterPro" id="IPR012337">
    <property type="entry name" value="RNaseH-like_sf"/>
</dbReference>
<feature type="compositionally biased region" description="Pro residues" evidence="1">
    <location>
        <begin position="35"/>
        <end position="45"/>
    </location>
</feature>
<dbReference type="InterPro" id="IPR000477">
    <property type="entry name" value="RT_dom"/>
</dbReference>
<dbReference type="Gene3D" id="3.30.420.10">
    <property type="entry name" value="Ribonuclease H-like superfamily/Ribonuclease H"/>
    <property type="match status" value="2"/>
</dbReference>
<dbReference type="InterPro" id="IPR041577">
    <property type="entry name" value="RT_RNaseH_2"/>
</dbReference>
<dbReference type="PANTHER" id="PTHR48475:SF1">
    <property type="entry name" value="RNASE H TYPE-1 DOMAIN-CONTAINING PROTEIN"/>
    <property type="match status" value="1"/>
</dbReference>
<feature type="region of interest" description="Disordered" evidence="1">
    <location>
        <begin position="903"/>
        <end position="924"/>
    </location>
</feature>
<dbReference type="InterPro" id="IPR002156">
    <property type="entry name" value="RNaseH_domain"/>
</dbReference>
<accession>A0A438GYS3</accession>
<dbReference type="Pfam" id="PF00078">
    <property type="entry name" value="RVT_1"/>
    <property type="match status" value="1"/>
</dbReference>
<dbReference type="InterPro" id="IPR005162">
    <property type="entry name" value="Retrotrans_gag_dom"/>
</dbReference>
<feature type="region of interest" description="Disordered" evidence="1">
    <location>
        <begin position="1"/>
        <end position="53"/>
    </location>
</feature>
<dbReference type="CDD" id="cd01647">
    <property type="entry name" value="RT_LTR"/>
    <property type="match status" value="1"/>
</dbReference>
<dbReference type="Pfam" id="PF13456">
    <property type="entry name" value="RVT_3"/>
    <property type="match status" value="1"/>
</dbReference>
<dbReference type="Pfam" id="PF03732">
    <property type="entry name" value="Retrotrans_gag"/>
    <property type="match status" value="1"/>
</dbReference>
<dbReference type="GO" id="GO:0015074">
    <property type="term" value="P:DNA integration"/>
    <property type="evidence" value="ECO:0007669"/>
    <property type="project" value="InterPro"/>
</dbReference>
<dbReference type="Pfam" id="PF17919">
    <property type="entry name" value="RT_RNaseH_2"/>
    <property type="match status" value="1"/>
</dbReference>
<reference evidence="3 4" key="1">
    <citation type="journal article" date="2018" name="PLoS Genet.">
        <title>Population sequencing reveals clonal diversity and ancestral inbreeding in the grapevine cultivar Chardonnay.</title>
        <authorList>
            <person name="Roach M.J."/>
            <person name="Johnson D.L."/>
            <person name="Bohlmann J."/>
            <person name="van Vuuren H.J."/>
            <person name="Jones S.J."/>
            <person name="Pretorius I.S."/>
            <person name="Schmidt S.A."/>
            <person name="Borneman A.R."/>
        </authorList>
    </citation>
    <scope>NUCLEOTIDE SEQUENCE [LARGE SCALE GENOMIC DNA]</scope>
    <source>
        <strain evidence="4">cv. Chardonnay</strain>
        <tissue evidence="3">Leaf</tissue>
    </source>
</reference>
<evidence type="ECO:0000313" key="4">
    <source>
        <dbReference type="Proteomes" id="UP000288805"/>
    </source>
</evidence>
<dbReference type="PANTHER" id="PTHR48475">
    <property type="entry name" value="RIBONUCLEASE H"/>
    <property type="match status" value="1"/>
</dbReference>
<gene>
    <name evidence="3" type="primary">pol_108</name>
    <name evidence="3" type="ORF">CK203_047790</name>
</gene>
<dbReference type="Proteomes" id="UP000288805">
    <property type="component" value="Unassembled WGS sequence"/>
</dbReference>
<dbReference type="InterPro" id="IPR001584">
    <property type="entry name" value="Integrase_cat-core"/>
</dbReference>
<proteinExistence type="predicted"/>
<dbReference type="GO" id="GO:0004523">
    <property type="term" value="F:RNA-DNA hybrid ribonuclease activity"/>
    <property type="evidence" value="ECO:0007669"/>
    <property type="project" value="InterPro"/>
</dbReference>
<dbReference type="CDD" id="cd09274">
    <property type="entry name" value="RNase_HI_RT_Ty3"/>
    <property type="match status" value="1"/>
</dbReference>
<dbReference type="InterPro" id="IPR036397">
    <property type="entry name" value="RNaseH_sf"/>
</dbReference>
<dbReference type="CDD" id="cd09279">
    <property type="entry name" value="RNase_HI_like"/>
    <property type="match status" value="1"/>
</dbReference>
<evidence type="ECO:0000256" key="1">
    <source>
        <dbReference type="SAM" id="MobiDB-lite"/>
    </source>
</evidence>
<dbReference type="GO" id="GO:0003676">
    <property type="term" value="F:nucleic acid binding"/>
    <property type="evidence" value="ECO:0007669"/>
    <property type="project" value="InterPro"/>
</dbReference>
<feature type="domain" description="Integrase catalytic" evidence="2">
    <location>
        <begin position="1581"/>
        <end position="1738"/>
    </location>
</feature>
<dbReference type="InterPro" id="IPR043128">
    <property type="entry name" value="Rev_trsase/Diguanyl_cyclase"/>
</dbReference>
<feature type="compositionally biased region" description="Acidic residues" evidence="1">
    <location>
        <begin position="903"/>
        <end position="917"/>
    </location>
</feature>
<organism evidence="3 4">
    <name type="scientific">Vitis vinifera</name>
    <name type="common">Grape</name>
    <dbReference type="NCBI Taxonomy" id="29760"/>
    <lineage>
        <taxon>Eukaryota</taxon>
        <taxon>Viridiplantae</taxon>
        <taxon>Streptophyta</taxon>
        <taxon>Embryophyta</taxon>
        <taxon>Tracheophyta</taxon>
        <taxon>Spermatophyta</taxon>
        <taxon>Magnoliopsida</taxon>
        <taxon>eudicotyledons</taxon>
        <taxon>Gunneridae</taxon>
        <taxon>Pentapetalae</taxon>
        <taxon>rosids</taxon>
        <taxon>Vitales</taxon>
        <taxon>Vitaceae</taxon>
        <taxon>Viteae</taxon>
        <taxon>Vitis</taxon>
    </lineage>
</organism>
<dbReference type="Gene3D" id="3.30.70.270">
    <property type="match status" value="2"/>
</dbReference>
<dbReference type="PROSITE" id="PS50994">
    <property type="entry name" value="INTEGRASE"/>
    <property type="match status" value="1"/>
</dbReference>
<dbReference type="InterPro" id="IPR043502">
    <property type="entry name" value="DNA/RNA_pol_sf"/>
</dbReference>
<dbReference type="Gene3D" id="3.10.10.10">
    <property type="entry name" value="HIV Type 1 Reverse Transcriptase, subunit A, domain 1"/>
    <property type="match status" value="1"/>
</dbReference>
<comment type="caution">
    <text evidence="3">The sequence shown here is derived from an EMBL/GenBank/DDBJ whole genome shotgun (WGS) entry which is preliminary data.</text>
</comment>
<evidence type="ECO:0000313" key="3">
    <source>
        <dbReference type="EMBL" id="RVW77091.1"/>
    </source>
</evidence>
<sequence>MASIQEALASLRQEIGGQQGRPPAVAQDETSHDSLPPPLPPPIPSAPQASPYVLHGHSEIAPPAAVQTIVADDAHARMDRLERCVRQMRVSDGSVVWDDFEGMSVASLPAKFKMPNIERYTGIGCPRLHLKLYSTVMRAHGLDEFQMITLFPLSLSGAAQRWFASLESSRCRTWGDLAREFLRQFSFNIVMDVSRRELEALRQILDEIARHVVGVPFADFKSLVMALYDVEDGISRGLWTDSSPSDIKGKKPFVGPRPTDDAEAVLTDRHAVEPGSSKAYRDWVIDYSHPRPPPQPIPPRFRMDLHCAYHQGPGHETDRCTALRHAVQDLIDQGLVHLGQPSVTTNPLPAHATHAVPPPADDIHFLEFDEIDDHIHMLSDDDSDPEPIMPGVIYEMSGVTLGPRTPTPFRLVPEAASVQAATIKPLILLHYSVRTPFILIPDVKEVQAPCVDDSQTLDIQYVLRGGRVMPQPLPAAARPIEGTLLASSSTHRDALIRALSQIRVETTTSPEGLIHMMMAGQATCIVFSDDDLPPEGSDHTRPLYISVGCSGRRVSSVLLDNGSALNVCPLATAIALGYAPSDFGPSTQTVLRIPTSFNLLLGRPWIHRAGVIPSSLHQKVKSIHDGRVIVVQSAGDRFISAEPVLEISHVDDDIFLTGFTFDEVQTLEMEDFCRAFVAMSFDQHSSTVVLNIMRSMSYLPDMGLGRRQHGPSEFIAFSDRDVLFGLRFIPTEADYRHMARLRRERLQLSDGAPGPSTSALIAPSSPDRTSLMTLCFPEETDEHGTFAKPGLASSFDLFGVFAIELAEESLTAPALESAEDLIAFDDLIDSHVGIVEGASDFVDPPLSFDILSGFVSRSDVVFDDSSMDLSMFEYLPVSRVIDLSAPFSPTSQIFDIDDEIAQHDSDDDSSLDSDSDPVDQRVSPAVGDTEIVDFGTADQPRELRIGSDLSTDERDSLIQLLRSYLDVFAWSYEDMPGLDPSIVQHRLPLLPHARPWSSTRSGWPNVVSVPKKDGNVRVCVDFRDLNKASPKDDFPLPHIDMLVDSTAGHSMLSFMDGFSEYSQILMAPENMEKTSFITEWGTYCYRVMPFGLKNAGATYQRAATTLFHDMMHRDVEVYVDDMIVKSRDRSNHFAALERFFERIRQFRLRLNPKKCTFGVTSRKLLGYMVSERGIEVDPDKIRAILDMPAPRTEREVRGFLGRLQYISRFIARLTDICEPIFRLLRKSQPTAWDDQCQRAFERIREYLLSPPVLAPPTPGRPLLLYLSVSDVALGCMLAQLDDSGKDRAIYYLSKRMLDYETRFVMIERYCLALVWATRRFRHYMTEYSVHLISRLDPLRYLFDIPALVGRLMRWLVLLTEFDIPLSNHSGYGIGVLLISPHGDHIPISVRLAFSDRHPATNNIVEYEACILGLETALELRIRQMEVFGDSNLVLRQIQGEWKTRYVKLKPYHAYLELLVGRFDDLRYTHLPRAQNQFVDALATLASMIDIPVDATVRPLLIESRSATAYCCLIDDVEPDDGLPWYHDIYHFLRLGVYPEAITAKDKRALRQLATRFMICGETLFMRESADHIWERHMLARKIMRTGYFWLTMETDCYQFVQSGHEFILVAINYFTKWVEAASYMRLTLVGVASFIISHIICRYGVPHELISDRGVHFRAEVDTLVQRYSIRHHRSSAYRPQTNGAIKATNKNIKRILRRMVETSRDWSEKLPFALWAYRTSFRTSTGATPYSLVYGMEAMLPVEIEMGSLRVALEQQIPEADWAQARFDQLNLLDERRLRAADHVHTYQRKMARAFKKRVKPRPLRIGDLVLKVIRGLIRDPRGKFRPN</sequence>